<name>A0A8R7UIG6_TRIUA</name>
<protein>
    <submittedName>
        <fullName evidence="2">Uncharacterized protein</fullName>
    </submittedName>
</protein>
<reference evidence="2" key="3">
    <citation type="submission" date="2022-06" db="UniProtKB">
        <authorList>
            <consortium name="EnsemblPlants"/>
        </authorList>
    </citation>
    <scope>IDENTIFICATION</scope>
</reference>
<keyword evidence="3" id="KW-1185">Reference proteome</keyword>
<evidence type="ECO:0000313" key="2">
    <source>
        <dbReference type="EnsemblPlants" id="TuG1812G0500003816.01.T01"/>
    </source>
</evidence>
<organism evidence="2 3">
    <name type="scientific">Triticum urartu</name>
    <name type="common">Red wild einkorn</name>
    <name type="synonym">Crithodium urartu</name>
    <dbReference type="NCBI Taxonomy" id="4572"/>
    <lineage>
        <taxon>Eukaryota</taxon>
        <taxon>Viridiplantae</taxon>
        <taxon>Streptophyta</taxon>
        <taxon>Embryophyta</taxon>
        <taxon>Tracheophyta</taxon>
        <taxon>Spermatophyta</taxon>
        <taxon>Magnoliopsida</taxon>
        <taxon>Liliopsida</taxon>
        <taxon>Poales</taxon>
        <taxon>Poaceae</taxon>
        <taxon>BOP clade</taxon>
        <taxon>Pooideae</taxon>
        <taxon>Triticodae</taxon>
        <taxon>Triticeae</taxon>
        <taxon>Triticinae</taxon>
        <taxon>Triticum</taxon>
    </lineage>
</organism>
<dbReference type="Gramene" id="TuG1812G0500003816.01.T01">
    <property type="protein sequence ID" value="TuG1812G0500003816.01.T01"/>
    <property type="gene ID" value="TuG1812G0500003816.01"/>
</dbReference>
<reference evidence="3" key="1">
    <citation type="journal article" date="2013" name="Nature">
        <title>Draft genome of the wheat A-genome progenitor Triticum urartu.</title>
        <authorList>
            <person name="Ling H.Q."/>
            <person name="Zhao S."/>
            <person name="Liu D."/>
            <person name="Wang J."/>
            <person name="Sun H."/>
            <person name="Zhang C."/>
            <person name="Fan H."/>
            <person name="Li D."/>
            <person name="Dong L."/>
            <person name="Tao Y."/>
            <person name="Gao C."/>
            <person name="Wu H."/>
            <person name="Li Y."/>
            <person name="Cui Y."/>
            <person name="Guo X."/>
            <person name="Zheng S."/>
            <person name="Wang B."/>
            <person name="Yu K."/>
            <person name="Liang Q."/>
            <person name="Yang W."/>
            <person name="Lou X."/>
            <person name="Chen J."/>
            <person name="Feng M."/>
            <person name="Jian J."/>
            <person name="Zhang X."/>
            <person name="Luo G."/>
            <person name="Jiang Y."/>
            <person name="Liu J."/>
            <person name="Wang Z."/>
            <person name="Sha Y."/>
            <person name="Zhang B."/>
            <person name="Wu H."/>
            <person name="Tang D."/>
            <person name="Shen Q."/>
            <person name="Xue P."/>
            <person name="Zou S."/>
            <person name="Wang X."/>
            <person name="Liu X."/>
            <person name="Wang F."/>
            <person name="Yang Y."/>
            <person name="An X."/>
            <person name="Dong Z."/>
            <person name="Zhang K."/>
            <person name="Zhang X."/>
            <person name="Luo M.C."/>
            <person name="Dvorak J."/>
            <person name="Tong Y."/>
            <person name="Wang J."/>
            <person name="Yang H."/>
            <person name="Li Z."/>
            <person name="Wang D."/>
            <person name="Zhang A."/>
            <person name="Wang J."/>
        </authorList>
    </citation>
    <scope>NUCLEOTIDE SEQUENCE</scope>
    <source>
        <strain evidence="3">cv. G1812</strain>
    </source>
</reference>
<proteinExistence type="predicted"/>
<evidence type="ECO:0000256" key="1">
    <source>
        <dbReference type="SAM" id="Phobius"/>
    </source>
</evidence>
<dbReference type="Proteomes" id="UP000015106">
    <property type="component" value="Chromosome 5"/>
</dbReference>
<dbReference type="AlphaFoldDB" id="A0A8R7UIG6"/>
<evidence type="ECO:0000313" key="3">
    <source>
        <dbReference type="Proteomes" id="UP000015106"/>
    </source>
</evidence>
<sequence length="148" mass="17047">MMLFLRERLKKIKELRIRLSAILYSKELWAKGASSAASSLRPDRVRWCTMACGGVFCFREQYCLFEVRCTRLVPGKNLKDEVSCTVYIVVSFSRSETKIYLLLYVLFPCNVLCTFYLNIKFSRKNVLTRPGSGHGPNILVLLRCHGPK</sequence>
<feature type="transmembrane region" description="Helical" evidence="1">
    <location>
        <begin position="99"/>
        <end position="119"/>
    </location>
</feature>
<keyword evidence="1" id="KW-0472">Membrane</keyword>
<keyword evidence="1" id="KW-0812">Transmembrane</keyword>
<dbReference type="EnsemblPlants" id="TuG1812G0500003816.01.T01">
    <property type="protein sequence ID" value="TuG1812G0500003816.01.T01"/>
    <property type="gene ID" value="TuG1812G0500003816.01"/>
</dbReference>
<accession>A0A8R7UIG6</accession>
<reference evidence="2" key="2">
    <citation type="submission" date="2018-03" db="EMBL/GenBank/DDBJ databases">
        <title>The Triticum urartu genome reveals the dynamic nature of wheat genome evolution.</title>
        <authorList>
            <person name="Ling H."/>
            <person name="Ma B."/>
            <person name="Shi X."/>
            <person name="Liu H."/>
            <person name="Dong L."/>
            <person name="Sun H."/>
            <person name="Cao Y."/>
            <person name="Gao Q."/>
            <person name="Zheng S."/>
            <person name="Li Y."/>
            <person name="Yu Y."/>
            <person name="Du H."/>
            <person name="Qi M."/>
            <person name="Li Y."/>
            <person name="Yu H."/>
            <person name="Cui Y."/>
            <person name="Wang N."/>
            <person name="Chen C."/>
            <person name="Wu H."/>
            <person name="Zhao Y."/>
            <person name="Zhang J."/>
            <person name="Li Y."/>
            <person name="Zhou W."/>
            <person name="Zhang B."/>
            <person name="Hu W."/>
            <person name="Eijk M."/>
            <person name="Tang J."/>
            <person name="Witsenboer H."/>
            <person name="Zhao S."/>
            <person name="Li Z."/>
            <person name="Zhang A."/>
            <person name="Wang D."/>
            <person name="Liang C."/>
        </authorList>
    </citation>
    <scope>NUCLEOTIDE SEQUENCE [LARGE SCALE GENOMIC DNA]</scope>
    <source>
        <strain evidence="2">cv. G1812</strain>
    </source>
</reference>
<keyword evidence="1" id="KW-1133">Transmembrane helix</keyword>